<evidence type="ECO:0000313" key="1">
    <source>
        <dbReference type="EMBL" id="TMQ61434.1"/>
    </source>
</evidence>
<gene>
    <name evidence="1" type="ORF">E6K78_12825</name>
</gene>
<organism evidence="1 2">
    <name type="scientific">Eiseniibacteriota bacterium</name>
    <dbReference type="NCBI Taxonomy" id="2212470"/>
    <lineage>
        <taxon>Bacteria</taxon>
        <taxon>Candidatus Eiseniibacteriota</taxon>
    </lineage>
</organism>
<dbReference type="AlphaFoldDB" id="A0A538TD12"/>
<comment type="caution">
    <text evidence="1">The sequence shown here is derived from an EMBL/GenBank/DDBJ whole genome shotgun (WGS) entry which is preliminary data.</text>
</comment>
<name>A0A538TD12_UNCEI</name>
<accession>A0A538TD12</accession>
<proteinExistence type="predicted"/>
<dbReference type="EMBL" id="VBOY01000176">
    <property type="protein sequence ID" value="TMQ61434.1"/>
    <property type="molecule type" value="Genomic_DNA"/>
</dbReference>
<protein>
    <submittedName>
        <fullName evidence="1">Uncharacterized protein</fullName>
    </submittedName>
</protein>
<sequence>MADWDVIAKQRLTEDWATLRASYLPLNQAMRRTVEFIEKDAGTFAEVMAVVRERLEGSLKNLTALASRRSPWVRLEAIRNLRVLGTGLHGAASDDPMALLRYLFALSELLTSVWKDAPSEARVGVNLKLARDLDFWFGCDCCAVGLLQPTGPDDPPDLLRGKVVQLVWEVDALFAWTLDEFEDYLASERLSLPTTSKVAAVEDLSLPIVDVTADDLRRGSELFGGQSGGLFGPLDLKYLDIGQ</sequence>
<dbReference type="Proteomes" id="UP000316609">
    <property type="component" value="Unassembled WGS sequence"/>
</dbReference>
<evidence type="ECO:0000313" key="2">
    <source>
        <dbReference type="Proteomes" id="UP000316609"/>
    </source>
</evidence>
<reference evidence="1 2" key="1">
    <citation type="journal article" date="2019" name="Nat. Microbiol.">
        <title>Mediterranean grassland soil C-N compound turnover is dependent on rainfall and depth, and is mediated by genomically divergent microorganisms.</title>
        <authorList>
            <person name="Diamond S."/>
            <person name="Andeer P.F."/>
            <person name="Li Z."/>
            <person name="Crits-Christoph A."/>
            <person name="Burstein D."/>
            <person name="Anantharaman K."/>
            <person name="Lane K.R."/>
            <person name="Thomas B.C."/>
            <person name="Pan C."/>
            <person name="Northen T.R."/>
            <person name="Banfield J.F."/>
        </authorList>
    </citation>
    <scope>NUCLEOTIDE SEQUENCE [LARGE SCALE GENOMIC DNA]</scope>
    <source>
        <strain evidence="1">WS_8</strain>
    </source>
</reference>